<dbReference type="Pfam" id="PF22505">
    <property type="entry name" value="RNase_J_b_CASP"/>
    <property type="match status" value="1"/>
</dbReference>
<comment type="subunit">
    <text evidence="9">Homodimer, may be a subunit of the RNA degradosome.</text>
</comment>
<feature type="binding site" evidence="9 12">
    <location>
        <begin position="360"/>
        <end position="364"/>
    </location>
    <ligand>
        <name>substrate</name>
    </ligand>
</feature>
<dbReference type="NCBIfam" id="TIGR00649">
    <property type="entry name" value="MG423"/>
    <property type="match status" value="1"/>
</dbReference>
<dbReference type="GO" id="GO:0008270">
    <property type="term" value="F:zinc ion binding"/>
    <property type="evidence" value="ECO:0007669"/>
    <property type="project" value="InterPro"/>
</dbReference>
<feature type="active site" description="Proton acceptor" evidence="11">
    <location>
        <position position="364"/>
    </location>
</feature>
<accession>A0A6M6EAF9</accession>
<dbReference type="PIRSF" id="PIRSF004803">
    <property type="entry name" value="RnjA"/>
    <property type="match status" value="1"/>
</dbReference>
<dbReference type="Proteomes" id="UP000501076">
    <property type="component" value="Plasmid pFDU301A"/>
</dbReference>
<comment type="cofactor">
    <cofactor evidence="13">
        <name>Ca(2+)</name>
        <dbReference type="ChEBI" id="CHEBI:29108"/>
    </cofactor>
    <text evidence="13">Binds 1 Ca(2+) cation per subunit. Seen in 1 crystal structure, it is not clear if it is physiologically important.</text>
</comment>
<dbReference type="InterPro" id="IPR041636">
    <property type="entry name" value="RNase_J_C"/>
</dbReference>
<dbReference type="InterPro" id="IPR011108">
    <property type="entry name" value="RMMBL"/>
</dbReference>
<keyword evidence="5 9" id="KW-0378">Hydrolase</keyword>
<evidence type="ECO:0000256" key="10">
    <source>
        <dbReference type="PIRNR" id="PIRNR004803"/>
    </source>
</evidence>
<gene>
    <name evidence="9" type="primary">rnj</name>
    <name evidence="15" type="ORF">FDZ14_31135</name>
</gene>
<keyword evidence="1 9" id="KW-0963">Cytoplasm</keyword>
<reference evidence="15 16" key="1">
    <citation type="submission" date="2019-10" db="EMBL/GenBank/DDBJ databases">
        <title>Complete genome sequences for adaption low water activity.</title>
        <authorList>
            <person name="Zhao L."/>
            <person name="Zhong J."/>
        </authorList>
    </citation>
    <scope>NUCLEOTIDE SEQUENCE [LARGE SCALE GENOMIC DNA]</scope>
    <source>
        <strain evidence="15 16">FDU301</strain>
        <plasmid evidence="16">pfdu301a</plasmid>
    </source>
</reference>
<dbReference type="GO" id="GO:0004521">
    <property type="term" value="F:RNA endonuclease activity"/>
    <property type="evidence" value="ECO:0007669"/>
    <property type="project" value="UniProtKB-UniRule"/>
</dbReference>
<dbReference type="PROSITE" id="PS01292">
    <property type="entry name" value="UPF0036"/>
    <property type="match status" value="1"/>
</dbReference>
<feature type="binding site" evidence="13">
    <location>
        <position position="75"/>
    </location>
    <ligand>
        <name>Zn(2+)</name>
        <dbReference type="ChEBI" id="CHEBI:29105"/>
        <label>1</label>
        <note>catalytic</note>
    </ligand>
</feature>
<comment type="cofactor">
    <cofactor evidence="10 13">
        <name>Zn(2+)</name>
        <dbReference type="ChEBI" id="CHEBI:29105"/>
    </cofactor>
    <text evidence="10 13">Binds 2 Zn(2+) ions per subunit. It is not clear if Zn(2+) or Mg(2+) is physiologically important.</text>
</comment>
<keyword evidence="13" id="KW-0106">Calcium</keyword>
<evidence type="ECO:0000313" key="16">
    <source>
        <dbReference type="Proteomes" id="UP000501076"/>
    </source>
</evidence>
<evidence type="ECO:0000259" key="14">
    <source>
        <dbReference type="SMART" id="SM00849"/>
    </source>
</evidence>
<dbReference type="GO" id="GO:0003723">
    <property type="term" value="F:RNA binding"/>
    <property type="evidence" value="ECO:0007669"/>
    <property type="project" value="UniProtKB-UniRule"/>
</dbReference>
<dbReference type="InterPro" id="IPR036866">
    <property type="entry name" value="RibonucZ/Hydroxyglut_hydro"/>
</dbReference>
<evidence type="ECO:0000256" key="4">
    <source>
        <dbReference type="ARBA" id="ARBA00022759"/>
    </source>
</evidence>
<evidence type="ECO:0000256" key="8">
    <source>
        <dbReference type="ARBA" id="ARBA00022884"/>
    </source>
</evidence>
<feature type="binding site" evidence="13">
    <location>
        <position position="74"/>
    </location>
    <ligand>
        <name>Zn(2+)</name>
        <dbReference type="ChEBI" id="CHEBI:29105"/>
        <label>1</label>
        <note>catalytic</note>
    </ligand>
</feature>
<dbReference type="SUPFAM" id="SSF56281">
    <property type="entry name" value="Metallo-hydrolase/oxidoreductase"/>
    <property type="match status" value="1"/>
</dbReference>
<feature type="binding site" evidence="13">
    <location>
        <position position="161"/>
    </location>
    <ligand>
        <name>Zn(2+)</name>
        <dbReference type="ChEBI" id="CHEBI:29105"/>
        <label>1</label>
        <note>catalytic</note>
    </ligand>
</feature>
<evidence type="ECO:0000256" key="6">
    <source>
        <dbReference type="ARBA" id="ARBA00022833"/>
    </source>
</evidence>
<dbReference type="Gene3D" id="3.40.50.10710">
    <property type="entry name" value="Metallo-hydrolase/oxidoreductase"/>
    <property type="match status" value="1"/>
</dbReference>
<dbReference type="Gene3D" id="3.10.20.580">
    <property type="match status" value="1"/>
</dbReference>
<dbReference type="EMBL" id="CP045273">
    <property type="protein sequence ID" value="QJX80545.1"/>
    <property type="molecule type" value="Genomic_DNA"/>
</dbReference>
<evidence type="ECO:0000256" key="12">
    <source>
        <dbReference type="PIRSR" id="PIRSR004803-2"/>
    </source>
</evidence>
<dbReference type="Pfam" id="PF00753">
    <property type="entry name" value="Lactamase_B"/>
    <property type="match status" value="1"/>
</dbReference>
<feature type="active site" description="Proton donor" evidence="11">
    <location>
        <position position="193"/>
    </location>
</feature>
<dbReference type="InterPro" id="IPR055132">
    <property type="entry name" value="RNase_J_b_CASP"/>
</dbReference>
<comment type="function">
    <text evidence="9">An RNase that has 5'-3' exonuclease and possibly endonuclease activity. Involved in maturation of rRNA and in some organisms also mRNA maturation and/or decay.</text>
</comment>
<name>A0A6M6EAF9_PRIMG</name>
<dbReference type="GO" id="GO:0004534">
    <property type="term" value="F:5'-3' RNA exonuclease activity"/>
    <property type="evidence" value="ECO:0007669"/>
    <property type="project" value="UniProtKB-UniRule"/>
</dbReference>
<keyword evidence="15" id="KW-0614">Plasmid</keyword>
<comment type="subcellular location">
    <subcellularLocation>
        <location evidence="9 10">Cytoplasm</location>
    </subcellularLocation>
</comment>
<keyword evidence="2 9" id="KW-0540">Nuclease</keyword>
<dbReference type="PANTHER" id="PTHR43694">
    <property type="entry name" value="RIBONUCLEASE J"/>
    <property type="match status" value="1"/>
</dbReference>
<feature type="binding site" evidence="13">
    <location>
        <position position="386"/>
    </location>
    <ligand>
        <name>Zn(2+)</name>
        <dbReference type="ChEBI" id="CHEBI:29105"/>
        <label>1</label>
        <note>catalytic</note>
    </ligand>
</feature>
<evidence type="ECO:0000256" key="13">
    <source>
        <dbReference type="PIRSR" id="PIRSR004803-3"/>
    </source>
</evidence>
<evidence type="ECO:0000256" key="5">
    <source>
        <dbReference type="ARBA" id="ARBA00022801"/>
    </source>
</evidence>
<protein>
    <recommendedName>
        <fullName evidence="9 10">Ribonuclease J</fullName>
        <shortName evidence="9">RNase J</shortName>
        <ecNumber evidence="9 10">3.1.-.-</ecNumber>
    </recommendedName>
</protein>
<dbReference type="Gene3D" id="3.60.15.10">
    <property type="entry name" value="Ribonuclease Z/Hydroxyacylglutathione hydrolase-like"/>
    <property type="match status" value="1"/>
</dbReference>
<dbReference type="InterPro" id="IPR042173">
    <property type="entry name" value="RNase_J_2"/>
</dbReference>
<evidence type="ECO:0000256" key="11">
    <source>
        <dbReference type="PIRSR" id="PIRSR004803-1"/>
    </source>
</evidence>
<dbReference type="PANTHER" id="PTHR43694:SF1">
    <property type="entry name" value="RIBONUCLEASE J"/>
    <property type="match status" value="1"/>
</dbReference>
<feature type="binding site" evidence="13">
    <location>
        <position position="439"/>
    </location>
    <ligand>
        <name>Ca(2+)</name>
        <dbReference type="ChEBI" id="CHEBI:29108"/>
    </ligand>
</feature>
<dbReference type="CDD" id="cd07714">
    <property type="entry name" value="RNaseJ_MBL-fold"/>
    <property type="match status" value="1"/>
</dbReference>
<keyword evidence="7 9" id="KW-0269">Exonuclease</keyword>
<evidence type="ECO:0000256" key="7">
    <source>
        <dbReference type="ARBA" id="ARBA00022839"/>
    </source>
</evidence>
<organism evidence="15 16">
    <name type="scientific">Priestia megaterium</name>
    <name type="common">Bacillus megaterium</name>
    <dbReference type="NCBI Taxonomy" id="1404"/>
    <lineage>
        <taxon>Bacteria</taxon>
        <taxon>Bacillati</taxon>
        <taxon>Bacillota</taxon>
        <taxon>Bacilli</taxon>
        <taxon>Bacillales</taxon>
        <taxon>Bacillaceae</taxon>
        <taxon>Priestia</taxon>
    </lineage>
</organism>
<keyword evidence="9" id="KW-0698">rRNA processing</keyword>
<feature type="binding site" evidence="13">
    <location>
        <position position="70"/>
    </location>
    <ligand>
        <name>Zn(2+)</name>
        <dbReference type="ChEBI" id="CHEBI:29105"/>
        <label>1</label>
        <note>catalytic</note>
    </ligand>
</feature>
<feature type="domain" description="Metallo-beta-lactamase" evidence="14">
    <location>
        <begin position="17"/>
        <end position="213"/>
    </location>
</feature>
<dbReference type="HAMAP" id="MF_01491">
    <property type="entry name" value="RNase_J_bact"/>
    <property type="match status" value="1"/>
</dbReference>
<dbReference type="RefSeq" id="WP_171778539.1">
    <property type="nucleotide sequence ID" value="NZ_CP045273.1"/>
</dbReference>
<keyword evidence="8 9" id="KW-0694">RNA-binding</keyword>
<evidence type="ECO:0000256" key="1">
    <source>
        <dbReference type="ARBA" id="ARBA00022490"/>
    </source>
</evidence>
<dbReference type="Pfam" id="PF07521">
    <property type="entry name" value="RMMBL"/>
    <property type="match status" value="1"/>
</dbReference>
<dbReference type="GO" id="GO:0005737">
    <property type="term" value="C:cytoplasm"/>
    <property type="evidence" value="ECO:0007669"/>
    <property type="project" value="UniProtKB-SubCell"/>
</dbReference>
<evidence type="ECO:0000256" key="3">
    <source>
        <dbReference type="ARBA" id="ARBA00022723"/>
    </source>
</evidence>
<sequence>MKNKIRIIPLGGLGEVGKNMTVVEYNDQMFIIDAGIIFPDEDMYGVDVITPDFEYVRQNKHKIKALFVTHGHEDHIGALPYFMKEFPKVPIYATKLTAGMITNKLKYHKVDRSVIRIIKSVNEVFTYNKVKVSFFGTIHSIPDSVGIVIETPIGNIVHTGDFKIDYHPVDKKFIDFQRLGEIGKQGVKVLLSDSTNAEKEGVSVPESIVAANLEKEVFQATGRTVVATFASSLHRVRSIIEISEKLGKKVVVVGKSMEKNIKLAIQLGHIVAKEETIIAQKEANDYPREQLLILATGAQGEVMAAVSRLSQDENKFFKLEKDDTVIFSSGVIPGNEKSVGSLINNLLKKQVKVVQKKEIHTSGHGYQEEQKLLLSILRPEYFIPCHGEYRMLVKHKELATQVGIKEENIFVFENGDVLEITSDGAAVGESVQAGPVLVDNSGLGDVNINIMRDRRRMAEQGLVVVFAKVYTKEKTVSVRFELKGIAARLDKPQLNKELAEAVESRLSSEKKEGTLRRALIDDFVDVVYKHIKRRPLIVPYIEFIRD</sequence>
<dbReference type="InterPro" id="IPR004613">
    <property type="entry name" value="RNase_J"/>
</dbReference>
<keyword evidence="6 13" id="KW-0862">Zinc</keyword>
<keyword evidence="3 10" id="KW-0479">Metal-binding</keyword>
<feature type="binding site" evidence="13">
    <location>
        <position position="47"/>
    </location>
    <ligand>
        <name>Ca(2+)</name>
        <dbReference type="ChEBI" id="CHEBI:29108"/>
    </ligand>
</feature>
<evidence type="ECO:0000256" key="9">
    <source>
        <dbReference type="HAMAP-Rule" id="MF_01491"/>
    </source>
</evidence>
<keyword evidence="4 9" id="KW-0255">Endonuclease</keyword>
<feature type="binding site" evidence="13">
    <location>
        <position position="45"/>
    </location>
    <ligand>
        <name>Ca(2+)</name>
        <dbReference type="ChEBI" id="CHEBI:29108"/>
    </ligand>
</feature>
<dbReference type="Pfam" id="PF17770">
    <property type="entry name" value="RNase_J_C"/>
    <property type="match status" value="1"/>
</dbReference>
<dbReference type="InterPro" id="IPR001587">
    <property type="entry name" value="RNase_J_CS"/>
</dbReference>
<evidence type="ECO:0000256" key="2">
    <source>
        <dbReference type="ARBA" id="ARBA00022722"/>
    </source>
</evidence>
<proteinExistence type="inferred from homology"/>
<geneLocation type="plasmid" evidence="16">
    <name>pfdu301a</name>
</geneLocation>
<evidence type="ECO:0000313" key="15">
    <source>
        <dbReference type="EMBL" id="QJX80545.1"/>
    </source>
</evidence>
<dbReference type="GO" id="GO:0006364">
    <property type="term" value="P:rRNA processing"/>
    <property type="evidence" value="ECO:0007669"/>
    <property type="project" value="UniProtKB-UniRule"/>
</dbReference>
<dbReference type="InterPro" id="IPR030854">
    <property type="entry name" value="RNase_J_bac"/>
</dbReference>
<dbReference type="AlphaFoldDB" id="A0A6M6EAF9"/>
<dbReference type="InterPro" id="IPR001279">
    <property type="entry name" value="Metallo-B-lactamas"/>
</dbReference>
<comment type="similarity">
    <text evidence="9 10">Belongs to the metallo-beta-lactamase superfamily. RNA-metabolizing metallo-beta-lactamase-like family. Bacterial RNase J subfamily.</text>
</comment>
<dbReference type="SMART" id="SM00849">
    <property type="entry name" value="Lactamase_B"/>
    <property type="match status" value="1"/>
</dbReference>
<feature type="binding site" evidence="13">
    <location>
        <position position="72"/>
    </location>
    <ligand>
        <name>Zn(2+)</name>
        <dbReference type="ChEBI" id="CHEBI:29105"/>
        <label>1</label>
        <note>catalytic</note>
    </ligand>
</feature>
<dbReference type="EC" id="3.1.-.-" evidence="9 10"/>
<feature type="binding site" evidence="13">
    <location>
        <position position="139"/>
    </location>
    <ligand>
        <name>Zn(2+)</name>
        <dbReference type="ChEBI" id="CHEBI:29105"/>
        <label>1</label>
        <note>catalytic</note>
    </ligand>
</feature>